<gene>
    <name evidence="1" type="ORF">TIRI35C_0898</name>
</gene>
<keyword evidence="2" id="KW-1185">Reference proteome</keyword>
<organism evidence="1 2">
    <name type="scientific">Thermococcus camini</name>
    <dbReference type="NCBI Taxonomy" id="2016373"/>
    <lineage>
        <taxon>Archaea</taxon>
        <taxon>Methanobacteriati</taxon>
        <taxon>Methanobacteriota</taxon>
        <taxon>Thermococci</taxon>
        <taxon>Thermococcales</taxon>
        <taxon>Thermococcaceae</taxon>
        <taxon>Thermococcus</taxon>
    </lineage>
</organism>
<dbReference type="AlphaFoldDB" id="A0A7G2D6N3"/>
<reference evidence="1 2" key="1">
    <citation type="submission" date="2020-09" db="EMBL/GenBank/DDBJ databases">
        <authorList>
            <person name="Courtine D."/>
        </authorList>
    </citation>
    <scope>NUCLEOTIDE SEQUENCE [LARGE SCALE GENOMIC DNA]</scope>
    <source>
        <strain evidence="1 2">IRI35c</strain>
    </source>
</reference>
<proteinExistence type="predicted"/>
<dbReference type="EMBL" id="LR881183">
    <property type="protein sequence ID" value="CAD5244052.1"/>
    <property type="molecule type" value="Genomic_DNA"/>
</dbReference>
<protein>
    <submittedName>
        <fullName evidence="1">Uncharacterized protein</fullName>
    </submittedName>
</protein>
<dbReference type="KEGG" id="tcq:TIRI35C_0898"/>
<accession>A0A7G2D6N3</accession>
<evidence type="ECO:0000313" key="2">
    <source>
        <dbReference type="Proteomes" id="UP000516304"/>
    </source>
</evidence>
<evidence type="ECO:0000313" key="1">
    <source>
        <dbReference type="EMBL" id="CAD5244052.1"/>
    </source>
</evidence>
<name>A0A7G2D6N3_9EURY</name>
<sequence>MSLRTQYLHTFYDLMKFINMEVLNSPHDYL</sequence>
<dbReference type="Proteomes" id="UP000516304">
    <property type="component" value="Chromosome TIRI35C"/>
</dbReference>